<feature type="domain" description="M23ase beta-sheet core" evidence="1">
    <location>
        <begin position="55"/>
        <end position="153"/>
    </location>
</feature>
<dbReference type="SUPFAM" id="SSF51261">
    <property type="entry name" value="Duplicated hybrid motif"/>
    <property type="match status" value="1"/>
</dbReference>
<dbReference type="Pfam" id="PF01551">
    <property type="entry name" value="Peptidase_M23"/>
    <property type="match status" value="1"/>
</dbReference>
<dbReference type="InterPro" id="IPR011055">
    <property type="entry name" value="Dup_hybrid_motif"/>
</dbReference>
<dbReference type="PANTHER" id="PTHR21666:SF268">
    <property type="entry name" value="PEPTIDASE M23 DOMAIN-CONTAINING PROTEIN"/>
    <property type="match status" value="1"/>
</dbReference>
<name>A0A6J7UAB4_9ZZZZ</name>
<dbReference type="GO" id="GO:0004222">
    <property type="term" value="F:metalloendopeptidase activity"/>
    <property type="evidence" value="ECO:0007669"/>
    <property type="project" value="TreeGrafter"/>
</dbReference>
<sequence>MLAMDNQSMKIKVGILSAVFLFGNLSIVNAAPIYTFPVAGCTVKYGKTHHDYPATDIIAKKGCAFVSPVAGVIDEVVLVDKWSGKTNKGADRGGLSVSIIGDDGIRYYGSHLSKIEINVVPGLKVATGDKLGEVGATGSAKGTSPHLHFGISYPTEKGIWWVRRGVGLESKGKTSPWKYLQAWQVGNDLKPVVKVPTTIPLEPKK</sequence>
<protein>
    <submittedName>
        <fullName evidence="2">Unannotated protein</fullName>
    </submittedName>
</protein>
<evidence type="ECO:0000313" key="2">
    <source>
        <dbReference type="EMBL" id="CAB5061527.1"/>
    </source>
</evidence>
<accession>A0A6J7UAB4</accession>
<dbReference type="PANTHER" id="PTHR21666">
    <property type="entry name" value="PEPTIDASE-RELATED"/>
    <property type="match status" value="1"/>
</dbReference>
<dbReference type="AlphaFoldDB" id="A0A6J7UAB4"/>
<evidence type="ECO:0000259" key="1">
    <source>
        <dbReference type="Pfam" id="PF01551"/>
    </source>
</evidence>
<dbReference type="CDD" id="cd12797">
    <property type="entry name" value="M23_peptidase"/>
    <property type="match status" value="1"/>
</dbReference>
<dbReference type="Gene3D" id="2.70.70.10">
    <property type="entry name" value="Glucose Permease (Domain IIA)"/>
    <property type="match status" value="1"/>
</dbReference>
<proteinExistence type="predicted"/>
<dbReference type="InterPro" id="IPR050570">
    <property type="entry name" value="Cell_wall_metabolism_enzyme"/>
</dbReference>
<reference evidence="2" key="1">
    <citation type="submission" date="2020-05" db="EMBL/GenBank/DDBJ databases">
        <authorList>
            <person name="Chiriac C."/>
            <person name="Salcher M."/>
            <person name="Ghai R."/>
            <person name="Kavagutti S V."/>
        </authorList>
    </citation>
    <scope>NUCLEOTIDE SEQUENCE</scope>
</reference>
<dbReference type="InterPro" id="IPR016047">
    <property type="entry name" value="M23ase_b-sheet_dom"/>
</dbReference>
<dbReference type="EMBL" id="CAFBQQ010000032">
    <property type="protein sequence ID" value="CAB5061527.1"/>
    <property type="molecule type" value="Genomic_DNA"/>
</dbReference>
<gene>
    <name evidence="2" type="ORF">UFOPK4358_00359</name>
</gene>
<organism evidence="2">
    <name type="scientific">freshwater metagenome</name>
    <dbReference type="NCBI Taxonomy" id="449393"/>
    <lineage>
        <taxon>unclassified sequences</taxon>
        <taxon>metagenomes</taxon>
        <taxon>ecological metagenomes</taxon>
    </lineage>
</organism>